<name>A0A7R9I419_9NEOP</name>
<dbReference type="Pfam" id="PF04099">
    <property type="entry name" value="Sybindin"/>
    <property type="match status" value="2"/>
</dbReference>
<dbReference type="PANTHER" id="PTHR23249:SF15">
    <property type="entry name" value="TRAFFICKING PROTEIN PARTICLE COMPLEX SUBUNIT 4"/>
    <property type="match status" value="1"/>
</dbReference>
<keyword evidence="5" id="KW-0931">ER-Golgi transport</keyword>
<evidence type="ECO:0000256" key="4">
    <source>
        <dbReference type="ARBA" id="ARBA00022824"/>
    </source>
</evidence>
<dbReference type="GO" id="GO:0030008">
    <property type="term" value="C:TRAPP complex"/>
    <property type="evidence" value="ECO:0007669"/>
    <property type="project" value="InterPro"/>
</dbReference>
<dbReference type="GO" id="GO:0006888">
    <property type="term" value="P:endoplasmic reticulum to Golgi vesicle-mediated transport"/>
    <property type="evidence" value="ECO:0007669"/>
    <property type="project" value="TreeGrafter"/>
</dbReference>
<comment type="similarity">
    <text evidence="7">Belongs to the TRAPP small subunits family. TRAPPC4 subfamily.</text>
</comment>
<reference evidence="12" key="1">
    <citation type="submission" date="2020-11" db="EMBL/GenBank/DDBJ databases">
        <authorList>
            <person name="Tran Van P."/>
        </authorList>
    </citation>
    <scope>NUCLEOTIDE SEQUENCE</scope>
</reference>
<accession>A0A7R9I419</accession>
<organism evidence="12">
    <name type="scientific">Timema bartmani</name>
    <dbReference type="NCBI Taxonomy" id="61472"/>
    <lineage>
        <taxon>Eukaryota</taxon>
        <taxon>Metazoa</taxon>
        <taxon>Ecdysozoa</taxon>
        <taxon>Arthropoda</taxon>
        <taxon>Hexapoda</taxon>
        <taxon>Insecta</taxon>
        <taxon>Pterygota</taxon>
        <taxon>Neoptera</taxon>
        <taxon>Polyneoptera</taxon>
        <taxon>Phasmatodea</taxon>
        <taxon>Timematodea</taxon>
        <taxon>Timematoidea</taxon>
        <taxon>Timematidae</taxon>
        <taxon>Timema</taxon>
    </lineage>
</organism>
<evidence type="ECO:0000256" key="8">
    <source>
        <dbReference type="ARBA" id="ARBA00039791"/>
    </source>
</evidence>
<keyword evidence="3" id="KW-0813">Transport</keyword>
<dbReference type="Gene3D" id="2.30.42.40">
    <property type="match status" value="1"/>
</dbReference>
<dbReference type="CDD" id="cd14856">
    <property type="entry name" value="TRAPPC4_synbindin"/>
    <property type="match status" value="1"/>
</dbReference>
<dbReference type="EMBL" id="OD568388">
    <property type="protein sequence ID" value="CAD7446913.1"/>
    <property type="molecule type" value="Genomic_DNA"/>
</dbReference>
<feature type="region of interest" description="Disordered" evidence="11">
    <location>
        <begin position="289"/>
        <end position="319"/>
    </location>
</feature>
<dbReference type="InterPro" id="IPR007233">
    <property type="entry name" value="TRAPPC"/>
</dbReference>
<evidence type="ECO:0000256" key="5">
    <source>
        <dbReference type="ARBA" id="ARBA00022892"/>
    </source>
</evidence>
<comment type="function">
    <text evidence="9">Core component of the TRAPP complexes which has a function of guanine nucleotide exchange factor activity for Rab1 GTPase. Plays a role in vesicular transport from endoplasmic reticulum to Golgi and autophagy. May play a role in dendrite postsynaptic membrane trafficking.</text>
</comment>
<dbReference type="GO" id="GO:0005783">
    <property type="term" value="C:endoplasmic reticulum"/>
    <property type="evidence" value="ECO:0007669"/>
    <property type="project" value="UniProtKB-SubCell"/>
</dbReference>
<comment type="subcellular location">
    <subcellularLocation>
        <location evidence="1">Endoplasmic reticulum</location>
    </subcellularLocation>
    <subcellularLocation>
        <location evidence="2">Golgi apparatus</location>
    </subcellularLocation>
</comment>
<dbReference type="InterPro" id="IPR011012">
    <property type="entry name" value="Longin-like_dom_sf"/>
</dbReference>
<evidence type="ECO:0000256" key="11">
    <source>
        <dbReference type="SAM" id="MobiDB-lite"/>
    </source>
</evidence>
<gene>
    <name evidence="12" type="ORF">TBIB3V08_LOCUS9233</name>
</gene>
<evidence type="ECO:0000313" key="12">
    <source>
        <dbReference type="EMBL" id="CAD7446913.1"/>
    </source>
</evidence>
<dbReference type="SMART" id="SM01399">
    <property type="entry name" value="Sybindin"/>
    <property type="match status" value="1"/>
</dbReference>
<keyword evidence="6" id="KW-0333">Golgi apparatus</keyword>
<evidence type="ECO:0000256" key="6">
    <source>
        <dbReference type="ARBA" id="ARBA00023034"/>
    </source>
</evidence>
<dbReference type="PANTHER" id="PTHR23249">
    <property type="entry name" value="TRAFFICKING PROTEIN PARTICLE COMPLEX SUBUNIT"/>
    <property type="match status" value="1"/>
</dbReference>
<sequence length="332" mass="36914">MVIYGVYIVSKSGGLIFNYECNVPKIETEKTFGYPLDLKLNYENKKIVVEFGQRDGVMVGHVLTAVNGIPATGRQLDDGRDVFDIINERENYPLSLKFARLRMTTNEKIFLASMFYPLFAIASQLSPEPRCSGIEVLEADTFKLQCFQTLTGIFCALLNTDLTSDKLSLLYSCFGVKFMVVAEPTQAGLDILLRRIYELYSDFALKNPFYSLEMPIRCELFDSNLQNLLEHVEKTGISNVRLTSTPRSVSPPLLGPSHLHSKVRLTSTPRSVSPPLQGPSHLHSKVRLTSTPRSVSPPLQGPSHLHSKVRLTSTPRSVSPPLLVARSSLAAP</sequence>
<keyword evidence="4" id="KW-0256">Endoplasmic reticulum</keyword>
<dbReference type="SUPFAM" id="SSF64356">
    <property type="entry name" value="SNARE-like"/>
    <property type="match status" value="1"/>
</dbReference>
<dbReference type="AlphaFoldDB" id="A0A7R9I419"/>
<evidence type="ECO:0000256" key="2">
    <source>
        <dbReference type="ARBA" id="ARBA00004555"/>
    </source>
</evidence>
<evidence type="ECO:0000256" key="3">
    <source>
        <dbReference type="ARBA" id="ARBA00022448"/>
    </source>
</evidence>
<evidence type="ECO:0000256" key="1">
    <source>
        <dbReference type="ARBA" id="ARBA00004240"/>
    </source>
</evidence>
<evidence type="ECO:0000256" key="7">
    <source>
        <dbReference type="ARBA" id="ARBA00038179"/>
    </source>
</evidence>
<protein>
    <recommendedName>
        <fullName evidence="8">Trafficking protein particle complex subunit 4</fullName>
    </recommendedName>
</protein>
<evidence type="ECO:0000256" key="9">
    <source>
        <dbReference type="ARBA" id="ARBA00046052"/>
    </source>
</evidence>
<comment type="subunit">
    <text evidence="10">Component of the multisubunit TRAPP (transport protein particle) complex, which includes at least TRAPPC2, TRAPPC2L, TRAPPC3, TRAPPC3L, TRAPPC4, TRAPPC5, TRAPPC8, TRAPPC9, TRAPPC10, TRAPPC11 and TRAPPC12. Interacts with SDC2.</text>
</comment>
<dbReference type="GO" id="GO:0005794">
    <property type="term" value="C:Golgi apparatus"/>
    <property type="evidence" value="ECO:0007669"/>
    <property type="project" value="UniProtKB-SubCell"/>
</dbReference>
<dbReference type="Gene3D" id="3.30.450.70">
    <property type="match status" value="1"/>
</dbReference>
<proteinExistence type="inferred from homology"/>
<evidence type="ECO:0000256" key="10">
    <source>
        <dbReference type="ARBA" id="ARBA00046941"/>
    </source>
</evidence>